<name>A0A9Q3PXF7_9BASI</name>
<sequence length="296" mass="32521">MCSGWTLLSFNVSGAYLYSPVKEMVFLEPPTYFCPQLKGKALQLKKALYGMRQAGSGEDTIAIWIHVNNGVVTSNSPNAVSDFKCRLCAEVNIKWHNTICQIVGLECAFGEGEVAIAHQRLTKSILDAYPWSIVKSDCPLPVLPLSDVAMESETLDATPFHSVIGSLAYLVSGSRPDLAFAVNYLAPTKAHWCILDHVVGYLRKTQHHQLIMPPGKLSLNLWSNTGWGGDLERSQTSFMLKLGDAPILWSSKQQGVVALSTCMAEYVALSGSTQHLFQEISQLGHLAQSFDKTIFL</sequence>
<proteinExistence type="predicted"/>
<dbReference type="PANTHER" id="PTHR11439">
    <property type="entry name" value="GAG-POL-RELATED RETROTRANSPOSON"/>
    <property type="match status" value="1"/>
</dbReference>
<dbReference type="Proteomes" id="UP000765509">
    <property type="component" value="Unassembled WGS sequence"/>
</dbReference>
<accession>A0A9Q3PXF7</accession>
<reference evidence="1" key="1">
    <citation type="submission" date="2021-03" db="EMBL/GenBank/DDBJ databases">
        <title>Draft genome sequence of rust myrtle Austropuccinia psidii MF-1, a brazilian biotype.</title>
        <authorList>
            <person name="Quecine M.C."/>
            <person name="Pachon D.M.R."/>
            <person name="Bonatelli M.L."/>
            <person name="Correr F.H."/>
            <person name="Franceschini L.M."/>
            <person name="Leite T.F."/>
            <person name="Margarido G.R.A."/>
            <person name="Almeida C.A."/>
            <person name="Ferrarezi J.A."/>
            <person name="Labate C.A."/>
        </authorList>
    </citation>
    <scope>NUCLEOTIDE SEQUENCE</scope>
    <source>
        <strain evidence="1">MF-1</strain>
    </source>
</reference>
<evidence type="ECO:0000313" key="2">
    <source>
        <dbReference type="Proteomes" id="UP000765509"/>
    </source>
</evidence>
<organism evidence="1 2">
    <name type="scientific">Austropuccinia psidii MF-1</name>
    <dbReference type="NCBI Taxonomy" id="1389203"/>
    <lineage>
        <taxon>Eukaryota</taxon>
        <taxon>Fungi</taxon>
        <taxon>Dikarya</taxon>
        <taxon>Basidiomycota</taxon>
        <taxon>Pucciniomycotina</taxon>
        <taxon>Pucciniomycetes</taxon>
        <taxon>Pucciniales</taxon>
        <taxon>Sphaerophragmiaceae</taxon>
        <taxon>Austropuccinia</taxon>
    </lineage>
</organism>
<gene>
    <name evidence="1" type="ORF">O181_117398</name>
</gene>
<comment type="caution">
    <text evidence="1">The sequence shown here is derived from an EMBL/GenBank/DDBJ whole genome shotgun (WGS) entry which is preliminary data.</text>
</comment>
<dbReference type="AlphaFoldDB" id="A0A9Q3PXF7"/>
<protein>
    <recommendedName>
        <fullName evidence="3">Reverse transcriptase Ty1/copia-type domain-containing protein</fullName>
    </recommendedName>
</protein>
<dbReference type="PANTHER" id="PTHR11439:SF483">
    <property type="entry name" value="PEPTIDE SYNTHASE GLIP-LIKE, PUTATIVE (AFU_ORTHOLOGUE AFUA_3G12920)-RELATED"/>
    <property type="match status" value="1"/>
</dbReference>
<dbReference type="OrthoDB" id="3344688at2759"/>
<dbReference type="EMBL" id="AVOT02101162">
    <property type="protein sequence ID" value="MBW0577683.1"/>
    <property type="molecule type" value="Genomic_DNA"/>
</dbReference>
<evidence type="ECO:0000313" key="1">
    <source>
        <dbReference type="EMBL" id="MBW0577683.1"/>
    </source>
</evidence>
<keyword evidence="2" id="KW-1185">Reference proteome</keyword>
<evidence type="ECO:0008006" key="3">
    <source>
        <dbReference type="Google" id="ProtNLM"/>
    </source>
</evidence>